<dbReference type="EMBL" id="MEYH01000084">
    <property type="protein sequence ID" value="OGD14443.1"/>
    <property type="molecule type" value="Genomic_DNA"/>
</dbReference>
<name>A0A1F5A790_9BACT</name>
<dbReference type="Proteomes" id="UP000177701">
    <property type="component" value="Unassembled WGS sequence"/>
</dbReference>
<dbReference type="Pfam" id="PF08843">
    <property type="entry name" value="AbiEii"/>
    <property type="match status" value="1"/>
</dbReference>
<protein>
    <recommendedName>
        <fullName evidence="3">Nucleotidyl transferase AbiEii/AbiGii toxin family protein</fullName>
    </recommendedName>
</protein>
<sequence>MLNLNQIESFYPENLRIYKRNLLREYLQYVILDIIYSSEYGNRLIFMGGTAIHVIHGNRRFSEDLDFDNQGLSQEDFEDLSQKILRKLELYGYSVELQNRYRRAFRSFIKFPGIFSYYNITSHPQEKLIIQIDSEPQKVNYKVERVILNKFDIFLRINVVPPDVLLAQKILAILNRPRVMGRDFYDAIFLFSKTNPNFYFLKEKMKLEENINTKEIKEQLLLKCEKINFKELAEDVKPFLFYPSDAEKILLFTELIQTKM</sequence>
<accession>A0A1F5A790</accession>
<proteinExistence type="predicted"/>
<gene>
    <name evidence="1" type="ORF">A2V47_08690</name>
</gene>
<dbReference type="AlphaFoldDB" id="A0A1F5A790"/>
<dbReference type="Gene3D" id="3.10.450.620">
    <property type="entry name" value="JHP933, nucleotidyltransferase-like core domain"/>
    <property type="match status" value="1"/>
</dbReference>
<evidence type="ECO:0000313" key="1">
    <source>
        <dbReference type="EMBL" id="OGD14443.1"/>
    </source>
</evidence>
<evidence type="ECO:0000313" key="2">
    <source>
        <dbReference type="Proteomes" id="UP000177701"/>
    </source>
</evidence>
<organism evidence="1 2">
    <name type="scientific">Candidatus Sediminicultor quintus</name>
    <dbReference type="NCBI Taxonomy" id="1797291"/>
    <lineage>
        <taxon>Bacteria</taxon>
        <taxon>Pseudomonadati</taxon>
        <taxon>Atribacterota</taxon>
        <taxon>Candidatus Phoenicimicrobiia</taxon>
        <taxon>Candidatus Pheonicimicrobiales</taxon>
        <taxon>Candidatus Phoenicimicrobiaceae</taxon>
        <taxon>Candidatus Sediminicultor</taxon>
    </lineage>
</organism>
<reference evidence="1 2" key="1">
    <citation type="journal article" date="2016" name="Nat. Commun.">
        <title>Thousands of microbial genomes shed light on interconnected biogeochemical processes in an aquifer system.</title>
        <authorList>
            <person name="Anantharaman K."/>
            <person name="Brown C.T."/>
            <person name="Hug L.A."/>
            <person name="Sharon I."/>
            <person name="Castelle C.J."/>
            <person name="Probst A.J."/>
            <person name="Thomas B.C."/>
            <person name="Singh A."/>
            <person name="Wilkins M.J."/>
            <person name="Karaoz U."/>
            <person name="Brodie E.L."/>
            <person name="Williams K.H."/>
            <person name="Hubbard S.S."/>
            <person name="Banfield J.F."/>
        </authorList>
    </citation>
    <scope>NUCLEOTIDE SEQUENCE [LARGE SCALE GENOMIC DNA]</scope>
</reference>
<evidence type="ECO:0008006" key="3">
    <source>
        <dbReference type="Google" id="ProtNLM"/>
    </source>
</evidence>
<comment type="caution">
    <text evidence="1">The sequence shown here is derived from an EMBL/GenBank/DDBJ whole genome shotgun (WGS) entry which is preliminary data.</text>
</comment>
<dbReference type="STRING" id="1797291.A2V47_08690"/>
<dbReference type="InterPro" id="IPR014942">
    <property type="entry name" value="AbiEii"/>
</dbReference>